<dbReference type="GO" id="GO:0006302">
    <property type="term" value="P:double-strand break repair"/>
    <property type="evidence" value="ECO:0007669"/>
    <property type="project" value="TreeGrafter"/>
</dbReference>
<dbReference type="GO" id="GO:0043590">
    <property type="term" value="C:bacterial nucleoid"/>
    <property type="evidence" value="ECO:0007669"/>
    <property type="project" value="TreeGrafter"/>
</dbReference>
<dbReference type="EMBL" id="VSSQ01009684">
    <property type="protein sequence ID" value="MPM42314.1"/>
    <property type="molecule type" value="Genomic_DNA"/>
</dbReference>
<dbReference type="InterPro" id="IPR012340">
    <property type="entry name" value="NA-bd_OB-fold"/>
</dbReference>
<keyword evidence="3" id="KW-0227">DNA damage</keyword>
<name>A0A644ZXK4_9ZZZZ</name>
<proteinExistence type="inferred from homology"/>
<dbReference type="GO" id="GO:0006310">
    <property type="term" value="P:DNA recombination"/>
    <property type="evidence" value="ECO:0007669"/>
    <property type="project" value="UniProtKB-KW"/>
</dbReference>
<protein>
    <recommendedName>
        <fullName evidence="2">DNA repair protein RecO</fullName>
    </recommendedName>
    <alternativeName>
        <fullName evidence="6">Recombination protein O</fullName>
    </alternativeName>
</protein>
<dbReference type="InterPro" id="IPR042242">
    <property type="entry name" value="RecO_C"/>
</dbReference>
<sequence>MTQYQTEAILLAVRNWGEADKMVTLFSREHGKLTAIAYGARRPKSRLASGMQPFMHVNVSLTPGKSLDYIKQYETINTFRQLRENLEFVAYGAFISELTSELCPERQPEPLVFDLLEGILQLLLQRTPRVVVLAGAWQLLALTGFSPHYNQCTVCGKELLLPAYFSTASGGGVCSSCRTPENFEFSMAVGNFMDSLLNLDWQNPSHFTVTGATLVETEKLLSRYLRYHIEKPLKSLEFIKEVIAVGR</sequence>
<gene>
    <name evidence="8" type="primary">recO_22</name>
    <name evidence="8" type="ORF">SDC9_88979</name>
</gene>
<dbReference type="PANTHER" id="PTHR33991">
    <property type="entry name" value="DNA REPAIR PROTEIN RECO"/>
    <property type="match status" value="1"/>
</dbReference>
<comment type="caution">
    <text evidence="8">The sequence shown here is derived from an EMBL/GenBank/DDBJ whole genome shotgun (WGS) entry which is preliminary data.</text>
</comment>
<feature type="domain" description="DNA replication/recombination mediator RecO N-terminal" evidence="7">
    <location>
        <begin position="1"/>
        <end position="79"/>
    </location>
</feature>
<dbReference type="AlphaFoldDB" id="A0A644ZXK4"/>
<dbReference type="InterPro" id="IPR003717">
    <property type="entry name" value="RecO"/>
</dbReference>
<organism evidence="8">
    <name type="scientific">bioreactor metagenome</name>
    <dbReference type="NCBI Taxonomy" id="1076179"/>
    <lineage>
        <taxon>unclassified sequences</taxon>
        <taxon>metagenomes</taxon>
        <taxon>ecological metagenomes</taxon>
    </lineage>
</organism>
<evidence type="ECO:0000256" key="6">
    <source>
        <dbReference type="ARBA" id="ARBA00033409"/>
    </source>
</evidence>
<evidence type="ECO:0000313" key="8">
    <source>
        <dbReference type="EMBL" id="MPM42314.1"/>
    </source>
</evidence>
<dbReference type="InterPro" id="IPR037278">
    <property type="entry name" value="ARFGAP/RecO"/>
</dbReference>
<comment type="similarity">
    <text evidence="1">Belongs to the RecO family.</text>
</comment>
<evidence type="ECO:0000256" key="1">
    <source>
        <dbReference type="ARBA" id="ARBA00007452"/>
    </source>
</evidence>
<reference evidence="8" key="1">
    <citation type="submission" date="2019-08" db="EMBL/GenBank/DDBJ databases">
        <authorList>
            <person name="Kucharzyk K."/>
            <person name="Murdoch R.W."/>
            <person name="Higgins S."/>
            <person name="Loffler F."/>
        </authorList>
    </citation>
    <scope>NUCLEOTIDE SEQUENCE</scope>
</reference>
<evidence type="ECO:0000256" key="3">
    <source>
        <dbReference type="ARBA" id="ARBA00022763"/>
    </source>
</evidence>
<evidence type="ECO:0000256" key="4">
    <source>
        <dbReference type="ARBA" id="ARBA00023172"/>
    </source>
</evidence>
<dbReference type="Pfam" id="PF02565">
    <property type="entry name" value="RecO_C"/>
    <property type="match status" value="1"/>
</dbReference>
<dbReference type="SUPFAM" id="SSF50249">
    <property type="entry name" value="Nucleic acid-binding proteins"/>
    <property type="match status" value="1"/>
</dbReference>
<keyword evidence="5" id="KW-0234">DNA repair</keyword>
<evidence type="ECO:0000256" key="2">
    <source>
        <dbReference type="ARBA" id="ARBA00021310"/>
    </source>
</evidence>
<evidence type="ECO:0000259" key="7">
    <source>
        <dbReference type="Pfam" id="PF11967"/>
    </source>
</evidence>
<dbReference type="HAMAP" id="MF_00201">
    <property type="entry name" value="RecO"/>
    <property type="match status" value="1"/>
</dbReference>
<evidence type="ECO:0000256" key="5">
    <source>
        <dbReference type="ARBA" id="ARBA00023204"/>
    </source>
</evidence>
<dbReference type="InterPro" id="IPR022572">
    <property type="entry name" value="DNA_rep/recomb_RecO_N"/>
</dbReference>
<dbReference type="Gene3D" id="2.40.50.140">
    <property type="entry name" value="Nucleic acid-binding proteins"/>
    <property type="match status" value="1"/>
</dbReference>
<dbReference type="PANTHER" id="PTHR33991:SF1">
    <property type="entry name" value="DNA REPAIR PROTEIN RECO"/>
    <property type="match status" value="1"/>
</dbReference>
<dbReference type="NCBIfam" id="TIGR00613">
    <property type="entry name" value="reco"/>
    <property type="match status" value="1"/>
</dbReference>
<dbReference type="Gene3D" id="1.20.1440.120">
    <property type="entry name" value="Recombination protein O, C-terminal domain"/>
    <property type="match status" value="1"/>
</dbReference>
<dbReference type="Pfam" id="PF11967">
    <property type="entry name" value="RecO_N"/>
    <property type="match status" value="1"/>
</dbReference>
<keyword evidence="4" id="KW-0233">DNA recombination</keyword>
<accession>A0A644ZXK4</accession>
<dbReference type="SUPFAM" id="SSF57863">
    <property type="entry name" value="ArfGap/RecO-like zinc finger"/>
    <property type="match status" value="1"/>
</dbReference>